<evidence type="ECO:0000313" key="2">
    <source>
        <dbReference type="WBParaSite" id="NBR_0002211501-mRNA-1"/>
    </source>
</evidence>
<feature type="coiled-coil region" evidence="1">
    <location>
        <begin position="5"/>
        <end position="32"/>
    </location>
</feature>
<sequence>LFLQEKALEKEIAQLDKQIRNVELQKEELDKTEGPLLSALLSEIKEKLVDVRAVHKSVKRMEEELLQWSLYRYEITGSIIMDGENKPHLRE</sequence>
<accession>A0A0N4YXZ3</accession>
<dbReference type="AlphaFoldDB" id="A0A0N4YXZ3"/>
<proteinExistence type="predicted"/>
<keyword evidence="1" id="KW-0175">Coiled coil</keyword>
<dbReference type="WBParaSite" id="NBR_0002211501-mRNA-1">
    <property type="protein sequence ID" value="NBR_0002211501-mRNA-1"/>
    <property type="gene ID" value="NBR_0002211501"/>
</dbReference>
<reference evidence="2" key="1">
    <citation type="submission" date="2017-02" db="UniProtKB">
        <authorList>
            <consortium name="WormBaseParasite"/>
        </authorList>
    </citation>
    <scope>IDENTIFICATION</scope>
</reference>
<name>A0A0N4YXZ3_NIPBR</name>
<protein>
    <submittedName>
        <fullName evidence="2">CC149 protein</fullName>
    </submittedName>
</protein>
<evidence type="ECO:0000256" key="1">
    <source>
        <dbReference type="SAM" id="Coils"/>
    </source>
</evidence>
<organism evidence="2">
    <name type="scientific">Nippostrongylus brasiliensis</name>
    <name type="common">Rat hookworm</name>
    <dbReference type="NCBI Taxonomy" id="27835"/>
    <lineage>
        <taxon>Eukaryota</taxon>
        <taxon>Metazoa</taxon>
        <taxon>Ecdysozoa</taxon>
        <taxon>Nematoda</taxon>
        <taxon>Chromadorea</taxon>
        <taxon>Rhabditida</taxon>
        <taxon>Rhabditina</taxon>
        <taxon>Rhabditomorpha</taxon>
        <taxon>Strongyloidea</taxon>
        <taxon>Heligmosomidae</taxon>
        <taxon>Nippostrongylus</taxon>
    </lineage>
</organism>